<dbReference type="NCBIfam" id="TIGR00544">
    <property type="entry name" value="lgt"/>
    <property type="match status" value="1"/>
</dbReference>
<dbReference type="Proteomes" id="UP001595698">
    <property type="component" value="Unassembled WGS sequence"/>
</dbReference>
<dbReference type="GO" id="GO:0008961">
    <property type="term" value="F:phosphatidylglycerol-prolipoprotein diacylglyceryl transferase activity"/>
    <property type="evidence" value="ECO:0007669"/>
    <property type="project" value="UniProtKB-EC"/>
</dbReference>
<evidence type="ECO:0000256" key="4">
    <source>
        <dbReference type="ARBA" id="ARBA00022692"/>
    </source>
</evidence>
<name>A0ABV8F378_9ACTN</name>
<feature type="transmembrane region" description="Helical" evidence="7">
    <location>
        <begin position="202"/>
        <end position="220"/>
    </location>
</feature>
<feature type="transmembrane region" description="Helical" evidence="7">
    <location>
        <begin position="232"/>
        <end position="250"/>
    </location>
</feature>
<keyword evidence="5 7" id="KW-1133">Transmembrane helix</keyword>
<feature type="transmembrane region" description="Helical" evidence="7">
    <location>
        <begin position="262"/>
        <end position="280"/>
    </location>
</feature>
<dbReference type="HAMAP" id="MF_01147">
    <property type="entry name" value="Lgt"/>
    <property type="match status" value="1"/>
</dbReference>
<dbReference type="InterPro" id="IPR001640">
    <property type="entry name" value="Lgt"/>
</dbReference>
<dbReference type="PANTHER" id="PTHR30589:SF0">
    <property type="entry name" value="PHOSPHATIDYLGLYCEROL--PROLIPOPROTEIN DIACYLGLYCERYL TRANSFERASE"/>
    <property type="match status" value="1"/>
</dbReference>
<dbReference type="Pfam" id="PF01790">
    <property type="entry name" value="LGT"/>
    <property type="match status" value="1"/>
</dbReference>
<comment type="function">
    <text evidence="7">Catalyzes the transfer of the diacylglyceryl group from phosphatidylglycerol to the sulfhydryl group of the N-terminal cysteine of a prolipoprotein, the first step in the formation of mature lipoproteins.</text>
</comment>
<dbReference type="EMBL" id="JBHSBC010000021">
    <property type="protein sequence ID" value="MFC3982674.1"/>
    <property type="molecule type" value="Genomic_DNA"/>
</dbReference>
<comment type="similarity">
    <text evidence="1 7">Belongs to the Lgt family.</text>
</comment>
<comment type="pathway">
    <text evidence="7">Protein modification; lipoprotein biosynthesis (diacylglyceryl transfer).</text>
</comment>
<evidence type="ECO:0000256" key="1">
    <source>
        <dbReference type="ARBA" id="ARBA00007150"/>
    </source>
</evidence>
<evidence type="ECO:0000256" key="2">
    <source>
        <dbReference type="ARBA" id="ARBA00022475"/>
    </source>
</evidence>
<evidence type="ECO:0000256" key="6">
    <source>
        <dbReference type="ARBA" id="ARBA00023136"/>
    </source>
</evidence>
<keyword evidence="10" id="KW-1185">Reference proteome</keyword>
<reference evidence="10" key="1">
    <citation type="journal article" date="2019" name="Int. J. Syst. Evol. Microbiol.">
        <title>The Global Catalogue of Microorganisms (GCM) 10K type strain sequencing project: providing services to taxonomists for standard genome sequencing and annotation.</title>
        <authorList>
            <consortium name="The Broad Institute Genomics Platform"/>
            <consortium name="The Broad Institute Genome Sequencing Center for Infectious Disease"/>
            <person name="Wu L."/>
            <person name="Ma J."/>
        </authorList>
    </citation>
    <scope>NUCLEOTIDE SEQUENCE [LARGE SCALE GENOMIC DNA]</scope>
    <source>
        <strain evidence="10">TBRC 7912</strain>
    </source>
</reference>
<feature type="binding site" evidence="7">
    <location>
        <position position="146"/>
    </location>
    <ligand>
        <name>a 1,2-diacyl-sn-glycero-3-phospho-(1'-sn-glycerol)</name>
        <dbReference type="ChEBI" id="CHEBI:64716"/>
    </ligand>
</feature>
<feature type="transmembrane region" description="Helical" evidence="7">
    <location>
        <begin position="25"/>
        <end position="44"/>
    </location>
</feature>
<feature type="region of interest" description="Disordered" evidence="8">
    <location>
        <begin position="311"/>
        <end position="333"/>
    </location>
</feature>
<evidence type="ECO:0000256" key="8">
    <source>
        <dbReference type="SAM" id="MobiDB-lite"/>
    </source>
</evidence>
<evidence type="ECO:0000313" key="10">
    <source>
        <dbReference type="Proteomes" id="UP001595698"/>
    </source>
</evidence>
<feature type="transmembrane region" description="Helical" evidence="7">
    <location>
        <begin position="127"/>
        <end position="145"/>
    </location>
</feature>
<evidence type="ECO:0000256" key="5">
    <source>
        <dbReference type="ARBA" id="ARBA00022989"/>
    </source>
</evidence>
<comment type="catalytic activity">
    <reaction evidence="7">
        <text>L-cysteinyl-[prolipoprotein] + a 1,2-diacyl-sn-glycero-3-phospho-(1'-sn-glycerol) = an S-1,2-diacyl-sn-glyceryl-L-cysteinyl-[prolipoprotein] + sn-glycerol 1-phosphate + H(+)</text>
        <dbReference type="Rhea" id="RHEA:56712"/>
        <dbReference type="Rhea" id="RHEA-COMP:14679"/>
        <dbReference type="Rhea" id="RHEA-COMP:14680"/>
        <dbReference type="ChEBI" id="CHEBI:15378"/>
        <dbReference type="ChEBI" id="CHEBI:29950"/>
        <dbReference type="ChEBI" id="CHEBI:57685"/>
        <dbReference type="ChEBI" id="CHEBI:64716"/>
        <dbReference type="ChEBI" id="CHEBI:140658"/>
        <dbReference type="EC" id="2.5.1.145"/>
    </reaction>
</comment>
<comment type="subcellular location">
    <subcellularLocation>
        <location evidence="7">Cell membrane</location>
        <topology evidence="7">Multi-pass membrane protein</topology>
    </subcellularLocation>
</comment>
<feature type="transmembrane region" description="Helical" evidence="7">
    <location>
        <begin position="98"/>
        <end position="120"/>
    </location>
</feature>
<keyword evidence="3 7" id="KW-0808">Transferase</keyword>
<gene>
    <name evidence="7 9" type="primary">lgt</name>
    <name evidence="9" type="ORF">ACFOYY_21205</name>
</gene>
<sequence length="333" mass="35829">MILASIPSPATAVWYVNLGFFEIPIRAYTLCMVAGVVAASLITNRRMRSRGAPATAALDIAVWAVPFGIVGARLYHVVTTPEKYWGAGGEGVMGTLRVWEGGIGIWGAVAGGALGAWIACRKTRLSFTLLADCITVGLPIGQVIARLGNWFNNELYGGRTDLPWGLEVHRMSGGGPGEPPIGSAAVDAEGRPVLLEGLYHPAFLYEMVWDLGVAGFVYWLDRRHRFGKGRAFALYVMAYTAGRAWIETLRTDEALILFGQRLNFWVAIVVFLSALAYFVLRRGPRDHLVPAPGGEGFLTVTEAEFLAHRAAGPRTGTGDSAPADEPDGAQAKN</sequence>
<keyword evidence="2 7" id="KW-1003">Cell membrane</keyword>
<evidence type="ECO:0000313" key="9">
    <source>
        <dbReference type="EMBL" id="MFC3982674.1"/>
    </source>
</evidence>
<proteinExistence type="inferred from homology"/>
<keyword evidence="6 7" id="KW-0472">Membrane</keyword>
<dbReference type="RefSeq" id="WP_386191109.1">
    <property type="nucleotide sequence ID" value="NZ_JBHSBC010000021.1"/>
</dbReference>
<evidence type="ECO:0000256" key="3">
    <source>
        <dbReference type="ARBA" id="ARBA00022679"/>
    </source>
</evidence>
<feature type="transmembrane region" description="Helical" evidence="7">
    <location>
        <begin position="56"/>
        <end position="78"/>
    </location>
</feature>
<accession>A0ABV8F378</accession>
<dbReference type="EC" id="2.5.1.145" evidence="7"/>
<comment type="caution">
    <text evidence="9">The sequence shown here is derived from an EMBL/GenBank/DDBJ whole genome shotgun (WGS) entry which is preliminary data.</text>
</comment>
<dbReference type="PANTHER" id="PTHR30589">
    <property type="entry name" value="PROLIPOPROTEIN DIACYLGLYCERYL TRANSFERASE"/>
    <property type="match status" value="1"/>
</dbReference>
<organism evidence="9 10">
    <name type="scientific">Streptosporangium jomthongense</name>
    <dbReference type="NCBI Taxonomy" id="1193683"/>
    <lineage>
        <taxon>Bacteria</taxon>
        <taxon>Bacillati</taxon>
        <taxon>Actinomycetota</taxon>
        <taxon>Actinomycetes</taxon>
        <taxon>Streptosporangiales</taxon>
        <taxon>Streptosporangiaceae</taxon>
        <taxon>Streptosporangium</taxon>
    </lineage>
</organism>
<evidence type="ECO:0000256" key="7">
    <source>
        <dbReference type="HAMAP-Rule" id="MF_01147"/>
    </source>
</evidence>
<protein>
    <recommendedName>
        <fullName evidence="7">Phosphatidylglycerol--prolipoprotein diacylglyceryl transferase</fullName>
        <ecNumber evidence="7">2.5.1.145</ecNumber>
    </recommendedName>
</protein>
<keyword evidence="4 7" id="KW-0812">Transmembrane</keyword>